<evidence type="ECO:0000256" key="1">
    <source>
        <dbReference type="SAM" id="SignalP"/>
    </source>
</evidence>
<keyword evidence="1" id="KW-0732">Signal</keyword>
<dbReference type="AlphaFoldDB" id="A0A9D2CBY6"/>
<gene>
    <name evidence="2" type="ORF">H9828_03255</name>
</gene>
<evidence type="ECO:0000313" key="3">
    <source>
        <dbReference type="Proteomes" id="UP000886844"/>
    </source>
</evidence>
<sequence>MKNLKLFAVLFGALLLSASAFGQTARLHLNGTLQNMHLWRGLQVADGGVLAADLNVGFLDDGLKVGLWGGTDFTGDYKEFDYYVSYSVAGFTVALWDIFNYSPDLPFSKDIFNYNKYSTTHFLDLSVAYNFDTKFDVPLRLYWATIFAGRDLNTAGDNRYSTFVSAEYSVYRNEHWIVDVGLGGTFAFNRDDFDGDANFYGNDGINLISLRTTYKLKLGRFDMPVFAHAMWNPDLKDGYLQVGINLFAF</sequence>
<feature type="signal peptide" evidence="1">
    <location>
        <begin position="1"/>
        <end position="22"/>
    </location>
</feature>
<dbReference type="Proteomes" id="UP000886844">
    <property type="component" value="Unassembled WGS sequence"/>
</dbReference>
<feature type="chain" id="PRO_5039437784" evidence="1">
    <location>
        <begin position="23"/>
        <end position="249"/>
    </location>
</feature>
<organism evidence="2 3">
    <name type="scientific">Candidatus Alistipes intestinigallinarum</name>
    <dbReference type="NCBI Taxonomy" id="2838440"/>
    <lineage>
        <taxon>Bacteria</taxon>
        <taxon>Pseudomonadati</taxon>
        <taxon>Bacteroidota</taxon>
        <taxon>Bacteroidia</taxon>
        <taxon>Bacteroidales</taxon>
        <taxon>Rikenellaceae</taxon>
        <taxon>Alistipes</taxon>
    </lineage>
</organism>
<protein>
    <submittedName>
        <fullName evidence="2">Uncharacterized protein</fullName>
    </submittedName>
</protein>
<evidence type="ECO:0000313" key="2">
    <source>
        <dbReference type="EMBL" id="HIY68418.1"/>
    </source>
</evidence>
<dbReference type="EMBL" id="DXDA01000026">
    <property type="protein sequence ID" value="HIY68418.1"/>
    <property type="molecule type" value="Genomic_DNA"/>
</dbReference>
<proteinExistence type="predicted"/>
<reference evidence="2" key="1">
    <citation type="journal article" date="2021" name="PeerJ">
        <title>Extensive microbial diversity within the chicken gut microbiome revealed by metagenomics and culture.</title>
        <authorList>
            <person name="Gilroy R."/>
            <person name="Ravi A."/>
            <person name="Getino M."/>
            <person name="Pursley I."/>
            <person name="Horton D.L."/>
            <person name="Alikhan N.F."/>
            <person name="Baker D."/>
            <person name="Gharbi K."/>
            <person name="Hall N."/>
            <person name="Watson M."/>
            <person name="Adriaenssens E.M."/>
            <person name="Foster-Nyarko E."/>
            <person name="Jarju S."/>
            <person name="Secka A."/>
            <person name="Antonio M."/>
            <person name="Oren A."/>
            <person name="Chaudhuri R.R."/>
            <person name="La Ragione R."/>
            <person name="Hildebrand F."/>
            <person name="Pallen M.J."/>
        </authorList>
    </citation>
    <scope>NUCLEOTIDE SEQUENCE</scope>
    <source>
        <strain evidence="2">5134</strain>
    </source>
</reference>
<reference evidence="2" key="2">
    <citation type="submission" date="2021-04" db="EMBL/GenBank/DDBJ databases">
        <authorList>
            <person name="Gilroy R."/>
        </authorList>
    </citation>
    <scope>NUCLEOTIDE SEQUENCE</scope>
    <source>
        <strain evidence="2">5134</strain>
    </source>
</reference>
<name>A0A9D2CBY6_9BACT</name>
<accession>A0A9D2CBY6</accession>
<comment type="caution">
    <text evidence="2">The sequence shown here is derived from an EMBL/GenBank/DDBJ whole genome shotgun (WGS) entry which is preliminary data.</text>
</comment>